<dbReference type="AlphaFoldDB" id="B7JGK0"/>
<dbReference type="EMBL" id="CP001283">
    <property type="protein sequence ID" value="ACK92496.1"/>
    <property type="molecule type" value="Genomic_DNA"/>
</dbReference>
<dbReference type="HOGENOM" id="CLU_165270_0_0_9"/>
<feature type="coiled-coil region" evidence="1">
    <location>
        <begin position="56"/>
        <end position="100"/>
    </location>
</feature>
<evidence type="ECO:0000256" key="1">
    <source>
        <dbReference type="SAM" id="Coils"/>
    </source>
</evidence>
<reference evidence="2 3" key="1">
    <citation type="submission" date="2008-10" db="EMBL/GenBank/DDBJ databases">
        <title>Genome sequence of Bacillus cereus AH820.</title>
        <authorList>
            <person name="Dodson R.J."/>
            <person name="Durkin A.S."/>
            <person name="Rosovitz M.J."/>
            <person name="Rasko D.A."/>
            <person name="Hoffmaster A."/>
            <person name="Ravel J."/>
            <person name="Sutton G."/>
        </authorList>
    </citation>
    <scope>NUCLEOTIDE SEQUENCE [LARGE SCALE GENOMIC DNA]</scope>
    <source>
        <strain evidence="2 3">AH820</strain>
    </source>
</reference>
<organism evidence="2 3">
    <name type="scientific">Bacillus cereus (strain AH820)</name>
    <dbReference type="NCBI Taxonomy" id="405535"/>
    <lineage>
        <taxon>Bacteria</taxon>
        <taxon>Bacillati</taxon>
        <taxon>Bacillota</taxon>
        <taxon>Bacilli</taxon>
        <taxon>Bacillales</taxon>
        <taxon>Bacillaceae</taxon>
        <taxon>Bacillus</taxon>
        <taxon>Bacillus cereus group</taxon>
    </lineage>
</organism>
<name>B7JGK0_BACC0</name>
<accession>B7JGK0</accession>
<evidence type="ECO:0000313" key="2">
    <source>
        <dbReference type="EMBL" id="ACK92496.1"/>
    </source>
</evidence>
<keyword evidence="1" id="KW-0175">Coiled coil</keyword>
<protein>
    <submittedName>
        <fullName evidence="2">Uncharacterized protein</fullName>
    </submittedName>
</protein>
<dbReference type="RefSeq" id="WP_000239537.1">
    <property type="nucleotide sequence ID" value="NC_011773.1"/>
</dbReference>
<dbReference type="Proteomes" id="UP000001363">
    <property type="component" value="Chromosome"/>
</dbReference>
<proteinExistence type="predicted"/>
<gene>
    <name evidence="2" type="ordered locus">BCAH820_5366</name>
</gene>
<dbReference type="KEGG" id="bcu:BCAH820_5366"/>
<sequence>MVKKRFHPKKLTNSVDNEESSVELLSEFYKLSSEVIEENERLHQYEAFRYDYLQLVEKYMNTVEDLQKVREENKELNKLSKKQEKELKVLDRRYKSLSNSKLGRLTLWYWSFKKKKNKVGK</sequence>
<evidence type="ECO:0000313" key="3">
    <source>
        <dbReference type="Proteomes" id="UP000001363"/>
    </source>
</evidence>